<dbReference type="EMBL" id="LR593886">
    <property type="protein sequence ID" value="VTR94256.1"/>
    <property type="molecule type" value="Genomic_DNA"/>
</dbReference>
<dbReference type="Gene3D" id="3.30.70.1320">
    <property type="entry name" value="Multidrug efflux transporter AcrB pore domain like"/>
    <property type="match status" value="1"/>
</dbReference>
<accession>A0A6P2D0Z1</accession>
<sequence length="1041" mass="111464">MNVSRLFILRPVMTTLLTASVVLAGLLGYRALPVSDLPTVDYPTIEVSASLPGANPDTMAAAVATPLERQFTTIPGLASMSSSSNLGSTSIILQFNLGRDIDAAALDVQSAISRVARSLPPDMPTPPSFRKVNPADSPILYLVLRSDVLPIHEVNEYGESFVGDRLSLVNGVAQVTVQGQQKKAIRVQVDPDLLAARGIGIDEVSTALRNANVNLPTGTFEGDRRKFFIQASGQLSEAKQYRDMVVAYRNGSPVRLSELGTAVEGAENGRIGAWYSARGRDGTEAENSRAVVLAVMRQPGANAVEVAEAVTALVPTLQAQLPPTIKLSVQYDRSVPIKESITDVQITLLVAFGLVVLVIFVFLRSLRATIIPSLALPVSVVGTFAIMYLLGYTLDNMSLLALTLAVGFVVDDAIVMLENIVRHQDMGKPPIRAALDGSAEVGFTIVSMTVSLVAVFIPVLFLDGMVGRLLREFAVTISVAIVVSGLVSVTLTPMLCALFLKGGHGAAPGTEGSPRHGLVYRATERAFDLMLAVYDRTLRLTLRLRLLMLLFSFAFVAGTGYYLTILPKGFLPSEDTGRIVCAMQGAEDMSFQGMVGVQEQVTEIVRQNPNVDAVSAWVFGGNGGSLFIRLVPRDQRSASADEVMAELRRTAGGLPGVKVYFQNPPPIQVGGRSSKSQYQLTLQSPDPESLYATAPKLEARLRSMPDFIEVTSDLLVSSPQLNVKIDRDKATSLGVSARQIEDALANANGARQVSTINAPNAEYRVILEAAPAYQRDPALLSKLYVRSSSDVLVPIDSLVTVSRGVGPLSINHSGQLPSVTISFDLRPGASLGDALTKAEDAAREELPAGVTTGFQGTAQEFQRSAQGLGLLLVAAVVVIYLVMGMLYESFIHPVTILSGLPSAGVGALLTLALFRSELNLYSMVGLIMLIGIVKKNAIMMIDFALDAERTRGKSPREAIHEAALVRFRPIMMTTMCALLGALPIAFGWGAGAESRQPLGLAVVGGLLVSQVLTLYFTPVYYLYLDKLRIRRAQASTTNDPI</sequence>
<feature type="transmembrane region" description="Helical" evidence="8">
    <location>
        <begin position="344"/>
        <end position="363"/>
    </location>
</feature>
<keyword evidence="2" id="KW-0813">Transport</keyword>
<organism evidence="9 10">
    <name type="scientific">Gemmata massiliana</name>
    <dbReference type="NCBI Taxonomy" id="1210884"/>
    <lineage>
        <taxon>Bacteria</taxon>
        <taxon>Pseudomonadati</taxon>
        <taxon>Planctomycetota</taxon>
        <taxon>Planctomycetia</taxon>
        <taxon>Gemmatales</taxon>
        <taxon>Gemmataceae</taxon>
        <taxon>Gemmata</taxon>
    </lineage>
</organism>
<dbReference type="Gene3D" id="3.30.2090.10">
    <property type="entry name" value="Multidrug efflux transporter AcrB TolC docking domain, DN and DC subdomains"/>
    <property type="match status" value="2"/>
</dbReference>
<dbReference type="Gene3D" id="3.30.70.1430">
    <property type="entry name" value="Multidrug efflux transporter AcrB pore domain"/>
    <property type="match status" value="2"/>
</dbReference>
<dbReference type="GO" id="GO:0005886">
    <property type="term" value="C:plasma membrane"/>
    <property type="evidence" value="ECO:0007669"/>
    <property type="project" value="UniProtKB-SubCell"/>
</dbReference>
<feature type="transmembrane region" description="Helical" evidence="8">
    <location>
        <begin position="867"/>
        <end position="887"/>
    </location>
</feature>
<evidence type="ECO:0000256" key="3">
    <source>
        <dbReference type="ARBA" id="ARBA00022475"/>
    </source>
</evidence>
<feature type="transmembrane region" description="Helical" evidence="8">
    <location>
        <begin position="998"/>
        <end position="1023"/>
    </location>
</feature>
<evidence type="ECO:0000256" key="5">
    <source>
        <dbReference type="ARBA" id="ARBA00022692"/>
    </source>
</evidence>
<keyword evidence="10" id="KW-1185">Reference proteome</keyword>
<keyword evidence="4" id="KW-0997">Cell inner membrane</keyword>
<dbReference type="Pfam" id="PF00873">
    <property type="entry name" value="ACR_tran"/>
    <property type="match status" value="1"/>
</dbReference>
<feature type="transmembrane region" description="Helical" evidence="8">
    <location>
        <begin position="473"/>
        <end position="500"/>
    </location>
</feature>
<feature type="transmembrane region" description="Helical" evidence="8">
    <location>
        <begin position="546"/>
        <end position="563"/>
    </location>
</feature>
<feature type="transmembrane region" description="Helical" evidence="8">
    <location>
        <begin position="397"/>
        <end position="421"/>
    </location>
</feature>
<name>A0A6P2D0Z1_9BACT</name>
<evidence type="ECO:0000313" key="10">
    <source>
        <dbReference type="Proteomes" id="UP000464178"/>
    </source>
</evidence>
<proteinExistence type="predicted"/>
<keyword evidence="3" id="KW-1003">Cell membrane</keyword>
<reference evidence="9 10" key="1">
    <citation type="submission" date="2019-05" db="EMBL/GenBank/DDBJ databases">
        <authorList>
            <consortium name="Science for Life Laboratories"/>
        </authorList>
    </citation>
    <scope>NUCLEOTIDE SEQUENCE [LARGE SCALE GENOMIC DNA]</scope>
    <source>
        <strain evidence="9">Soil9</strain>
    </source>
</reference>
<dbReference type="KEGG" id="gms:SOIL9_34580"/>
<feature type="transmembrane region" description="Helical" evidence="8">
    <location>
        <begin position="965"/>
        <end position="986"/>
    </location>
</feature>
<comment type="subcellular location">
    <subcellularLocation>
        <location evidence="1">Cell inner membrane</location>
        <topology evidence="1">Multi-pass membrane protein</topology>
    </subcellularLocation>
</comment>
<dbReference type="SUPFAM" id="SSF82866">
    <property type="entry name" value="Multidrug efflux transporter AcrB transmembrane domain"/>
    <property type="match status" value="2"/>
</dbReference>
<evidence type="ECO:0000256" key="8">
    <source>
        <dbReference type="SAM" id="Phobius"/>
    </source>
</evidence>
<keyword evidence="5 8" id="KW-0812">Transmembrane</keyword>
<dbReference type="PRINTS" id="PR00702">
    <property type="entry name" value="ACRIFLAVINRP"/>
</dbReference>
<dbReference type="AlphaFoldDB" id="A0A6P2D0Z1"/>
<protein>
    <recommendedName>
        <fullName evidence="11">SSD domain-containing protein</fullName>
    </recommendedName>
</protein>
<dbReference type="InterPro" id="IPR027463">
    <property type="entry name" value="AcrB_DN_DC_subdom"/>
</dbReference>
<evidence type="ECO:0000256" key="2">
    <source>
        <dbReference type="ARBA" id="ARBA00022448"/>
    </source>
</evidence>
<evidence type="ECO:0000313" key="9">
    <source>
        <dbReference type="EMBL" id="VTR94256.1"/>
    </source>
</evidence>
<dbReference type="Gene3D" id="3.30.70.1440">
    <property type="entry name" value="Multidrug efflux transporter AcrB pore domain"/>
    <property type="match status" value="1"/>
</dbReference>
<dbReference type="RefSeq" id="WP_162668824.1">
    <property type="nucleotide sequence ID" value="NZ_LR593886.1"/>
</dbReference>
<evidence type="ECO:0000256" key="4">
    <source>
        <dbReference type="ARBA" id="ARBA00022519"/>
    </source>
</evidence>
<keyword evidence="6 8" id="KW-1133">Transmembrane helix</keyword>
<evidence type="ECO:0000256" key="7">
    <source>
        <dbReference type="ARBA" id="ARBA00023136"/>
    </source>
</evidence>
<evidence type="ECO:0008006" key="11">
    <source>
        <dbReference type="Google" id="ProtNLM"/>
    </source>
</evidence>
<keyword evidence="7 8" id="KW-0472">Membrane</keyword>
<evidence type="ECO:0000256" key="1">
    <source>
        <dbReference type="ARBA" id="ARBA00004429"/>
    </source>
</evidence>
<feature type="transmembrane region" description="Helical" evidence="8">
    <location>
        <begin position="920"/>
        <end position="945"/>
    </location>
</feature>
<evidence type="ECO:0000256" key="6">
    <source>
        <dbReference type="ARBA" id="ARBA00022989"/>
    </source>
</evidence>
<dbReference type="GO" id="GO:0042910">
    <property type="term" value="F:xenobiotic transmembrane transporter activity"/>
    <property type="evidence" value="ECO:0007669"/>
    <property type="project" value="TreeGrafter"/>
</dbReference>
<dbReference type="PANTHER" id="PTHR32063">
    <property type="match status" value="1"/>
</dbReference>
<dbReference type="Proteomes" id="UP000464178">
    <property type="component" value="Chromosome"/>
</dbReference>
<feature type="transmembrane region" description="Helical" evidence="8">
    <location>
        <begin position="370"/>
        <end position="391"/>
    </location>
</feature>
<dbReference type="SUPFAM" id="SSF82714">
    <property type="entry name" value="Multidrug efflux transporter AcrB TolC docking domain, DN and DC subdomains"/>
    <property type="match status" value="2"/>
</dbReference>
<dbReference type="FunFam" id="3.30.70.1430:FF:000001">
    <property type="entry name" value="Efflux pump membrane transporter"/>
    <property type="match status" value="1"/>
</dbReference>
<dbReference type="InterPro" id="IPR001036">
    <property type="entry name" value="Acrflvin-R"/>
</dbReference>
<gene>
    <name evidence="9" type="ORF">SOIL9_34580</name>
</gene>
<dbReference type="PANTHER" id="PTHR32063:SF21">
    <property type="entry name" value="MULTIDRUG RESISTANCE PROTEIN MDTB"/>
    <property type="match status" value="1"/>
</dbReference>
<dbReference type="SUPFAM" id="SSF82693">
    <property type="entry name" value="Multidrug efflux transporter AcrB pore domain, PN1, PN2, PC1 and PC2 subdomains"/>
    <property type="match status" value="4"/>
</dbReference>
<dbReference type="FunFam" id="1.20.1640.10:FF:000001">
    <property type="entry name" value="Efflux pump membrane transporter"/>
    <property type="match status" value="1"/>
</dbReference>
<dbReference type="Gene3D" id="1.20.1640.10">
    <property type="entry name" value="Multidrug efflux transporter AcrB transmembrane domain"/>
    <property type="match status" value="2"/>
</dbReference>
<feature type="transmembrane region" description="Helical" evidence="8">
    <location>
        <begin position="441"/>
        <end position="461"/>
    </location>
</feature>